<comment type="caution">
    <text evidence="2">The sequence shown here is derived from an EMBL/GenBank/DDBJ whole genome shotgun (WGS) entry which is preliminary data.</text>
</comment>
<sequence>MNKTMYRFAAGVAIAAALILVWLSLGVGIIGRDGDPANLMYFGVLAVGVIGSFIARFRPRGMSRALFATALAQISVATIALTAQLGYPWSGPLELTVLNGFFIALFAGAAWLFRRAAHG</sequence>
<feature type="transmembrane region" description="Helical" evidence="1">
    <location>
        <begin position="36"/>
        <end position="54"/>
    </location>
</feature>
<name>A0A951UQX9_9CYAN</name>
<reference evidence="2" key="2">
    <citation type="journal article" date="2022" name="Microbiol. Resour. Announc.">
        <title>Metagenome Sequencing to Explore Phylogenomics of Terrestrial Cyanobacteria.</title>
        <authorList>
            <person name="Ward R.D."/>
            <person name="Stajich J.E."/>
            <person name="Johansen J.R."/>
            <person name="Huntemann M."/>
            <person name="Clum A."/>
            <person name="Foster B."/>
            <person name="Foster B."/>
            <person name="Roux S."/>
            <person name="Palaniappan K."/>
            <person name="Varghese N."/>
            <person name="Mukherjee S."/>
            <person name="Reddy T.B.K."/>
            <person name="Daum C."/>
            <person name="Copeland A."/>
            <person name="Chen I.A."/>
            <person name="Ivanova N.N."/>
            <person name="Kyrpides N.C."/>
            <person name="Shapiro N."/>
            <person name="Eloe-Fadrosh E.A."/>
            <person name="Pietrasiak N."/>
        </authorList>
    </citation>
    <scope>NUCLEOTIDE SEQUENCE</scope>
    <source>
        <strain evidence="2">UHER 2000/2452</strain>
    </source>
</reference>
<dbReference type="Proteomes" id="UP000757435">
    <property type="component" value="Unassembled WGS sequence"/>
</dbReference>
<dbReference type="EMBL" id="JAHHHD010000073">
    <property type="protein sequence ID" value="MBW4662404.1"/>
    <property type="molecule type" value="Genomic_DNA"/>
</dbReference>
<gene>
    <name evidence="2" type="ORF">KME15_27460</name>
</gene>
<reference evidence="2" key="1">
    <citation type="submission" date="2021-05" db="EMBL/GenBank/DDBJ databases">
        <authorList>
            <person name="Pietrasiak N."/>
            <person name="Ward R."/>
            <person name="Stajich J.E."/>
            <person name="Kurbessoian T."/>
        </authorList>
    </citation>
    <scope>NUCLEOTIDE SEQUENCE</scope>
    <source>
        <strain evidence="2">UHER 2000/2452</strain>
    </source>
</reference>
<keyword evidence="1" id="KW-1133">Transmembrane helix</keyword>
<feature type="transmembrane region" description="Helical" evidence="1">
    <location>
        <begin position="93"/>
        <end position="113"/>
    </location>
</feature>
<organism evidence="2 3">
    <name type="scientific">Drouetiella hepatica Uher 2000/2452</name>
    <dbReference type="NCBI Taxonomy" id="904376"/>
    <lineage>
        <taxon>Bacteria</taxon>
        <taxon>Bacillati</taxon>
        <taxon>Cyanobacteriota</taxon>
        <taxon>Cyanophyceae</taxon>
        <taxon>Oculatellales</taxon>
        <taxon>Oculatellaceae</taxon>
        <taxon>Drouetiella</taxon>
    </lineage>
</organism>
<keyword evidence="1" id="KW-0812">Transmembrane</keyword>
<accession>A0A951UQX9</accession>
<evidence type="ECO:0000313" key="2">
    <source>
        <dbReference type="EMBL" id="MBW4662404.1"/>
    </source>
</evidence>
<protein>
    <submittedName>
        <fullName evidence="2">Uncharacterized protein</fullName>
    </submittedName>
</protein>
<feature type="transmembrane region" description="Helical" evidence="1">
    <location>
        <begin position="66"/>
        <end position="87"/>
    </location>
</feature>
<dbReference type="AlphaFoldDB" id="A0A951UQX9"/>
<evidence type="ECO:0000256" key="1">
    <source>
        <dbReference type="SAM" id="Phobius"/>
    </source>
</evidence>
<keyword evidence="1" id="KW-0472">Membrane</keyword>
<evidence type="ECO:0000313" key="3">
    <source>
        <dbReference type="Proteomes" id="UP000757435"/>
    </source>
</evidence>
<proteinExistence type="predicted"/>